<reference evidence="1" key="1">
    <citation type="submission" date="2023-05" db="EMBL/GenBank/DDBJ databases">
        <authorList>
            <consortium name="ELIXIR-Norway"/>
        </authorList>
    </citation>
    <scope>NUCLEOTIDE SEQUENCE</scope>
</reference>
<sequence>MCLILLQPARTWSSRAVADETQSLLRYSSCDSSFHRHPGLSWHQGLLRAIDDEEPQGDLGQESDFKITSTSPGYAALSQLQENKRNF</sequence>
<organism evidence="1 2">
    <name type="scientific">Rangifer tarandus platyrhynchus</name>
    <name type="common">Svalbard reindeer</name>
    <dbReference type="NCBI Taxonomy" id="3082113"/>
    <lineage>
        <taxon>Eukaryota</taxon>
        <taxon>Metazoa</taxon>
        <taxon>Chordata</taxon>
        <taxon>Craniata</taxon>
        <taxon>Vertebrata</taxon>
        <taxon>Euteleostomi</taxon>
        <taxon>Mammalia</taxon>
        <taxon>Eutheria</taxon>
        <taxon>Laurasiatheria</taxon>
        <taxon>Artiodactyla</taxon>
        <taxon>Ruminantia</taxon>
        <taxon>Pecora</taxon>
        <taxon>Cervidae</taxon>
        <taxon>Odocoileinae</taxon>
        <taxon>Rangifer</taxon>
    </lineage>
</organism>
<gene>
    <name evidence="1" type="ORF">MRATA1EN22A_LOCUS13574</name>
</gene>
<evidence type="ECO:0000313" key="1">
    <source>
        <dbReference type="EMBL" id="CAN0201425.1"/>
    </source>
</evidence>
<name>A0AC59Z3G5_RANTA</name>
<evidence type="ECO:0000313" key="2">
    <source>
        <dbReference type="Proteomes" id="UP001162501"/>
    </source>
</evidence>
<protein>
    <submittedName>
        <fullName evidence="1">Uncharacterized protein</fullName>
    </submittedName>
</protein>
<accession>A0AC59Z3G5</accession>
<dbReference type="EMBL" id="OX596107">
    <property type="protein sequence ID" value="CAN0201425.1"/>
    <property type="molecule type" value="Genomic_DNA"/>
</dbReference>
<proteinExistence type="predicted"/>
<dbReference type="Proteomes" id="UP001162501">
    <property type="component" value="Chromosome 23"/>
</dbReference>
<reference evidence="1" key="2">
    <citation type="submission" date="2025-03" db="EMBL/GenBank/DDBJ databases">
        <authorList>
            <consortium name="ELIXIR-Norway"/>
            <consortium name="Elixir Norway"/>
        </authorList>
    </citation>
    <scope>NUCLEOTIDE SEQUENCE</scope>
</reference>